<reference evidence="2" key="1">
    <citation type="submission" date="2022-03" db="EMBL/GenBank/DDBJ databases">
        <authorList>
            <person name="Martin H S."/>
        </authorList>
    </citation>
    <scope>NUCLEOTIDE SEQUENCE</scope>
</reference>
<accession>A0ABN8HXE7</accession>
<name>A0ABN8HXE7_9NEOP</name>
<dbReference type="EMBL" id="OW152824">
    <property type="protein sequence ID" value="CAH2040666.1"/>
    <property type="molecule type" value="Genomic_DNA"/>
</dbReference>
<feature type="non-terminal residue" evidence="2">
    <location>
        <position position="1"/>
    </location>
</feature>
<keyword evidence="3" id="KW-1185">Reference proteome</keyword>
<protein>
    <submittedName>
        <fullName evidence="2">Uncharacterized protein</fullName>
    </submittedName>
</protein>
<feature type="chain" id="PRO_5047398876" evidence="1">
    <location>
        <begin position="19"/>
        <end position="87"/>
    </location>
</feature>
<evidence type="ECO:0000313" key="3">
    <source>
        <dbReference type="Proteomes" id="UP000837857"/>
    </source>
</evidence>
<proteinExistence type="predicted"/>
<keyword evidence="1" id="KW-0732">Signal</keyword>
<evidence type="ECO:0000256" key="1">
    <source>
        <dbReference type="SAM" id="SignalP"/>
    </source>
</evidence>
<gene>
    <name evidence="2" type="ORF">IPOD504_LOCUS2718</name>
</gene>
<feature type="signal peptide" evidence="1">
    <location>
        <begin position="1"/>
        <end position="18"/>
    </location>
</feature>
<sequence length="87" mass="9453">MNKLFIVLLAVCLVSVHAFVKRDAEEASNAATGADIQKQVQDIINTIGAKISESLSPEQLKKNFNNVVDEVQKSLNQLKANSEAAKN</sequence>
<organism evidence="2 3">
    <name type="scientific">Iphiclides podalirius</name>
    <name type="common">scarce swallowtail</name>
    <dbReference type="NCBI Taxonomy" id="110791"/>
    <lineage>
        <taxon>Eukaryota</taxon>
        <taxon>Metazoa</taxon>
        <taxon>Ecdysozoa</taxon>
        <taxon>Arthropoda</taxon>
        <taxon>Hexapoda</taxon>
        <taxon>Insecta</taxon>
        <taxon>Pterygota</taxon>
        <taxon>Neoptera</taxon>
        <taxon>Endopterygota</taxon>
        <taxon>Lepidoptera</taxon>
        <taxon>Glossata</taxon>
        <taxon>Ditrysia</taxon>
        <taxon>Papilionoidea</taxon>
        <taxon>Papilionidae</taxon>
        <taxon>Papilioninae</taxon>
        <taxon>Iphiclides</taxon>
    </lineage>
</organism>
<dbReference type="Proteomes" id="UP000837857">
    <property type="component" value="Chromosome 12"/>
</dbReference>
<evidence type="ECO:0000313" key="2">
    <source>
        <dbReference type="EMBL" id="CAH2040666.1"/>
    </source>
</evidence>